<dbReference type="AlphaFoldDB" id="A0A6U3PYU2"/>
<evidence type="ECO:0000259" key="1">
    <source>
        <dbReference type="Pfam" id="PF00881"/>
    </source>
</evidence>
<dbReference type="InterPro" id="IPR000415">
    <property type="entry name" value="Nitroreductase-like"/>
</dbReference>
<dbReference type="EMBL" id="HBGN01008473">
    <property type="protein sequence ID" value="CAD9319474.1"/>
    <property type="molecule type" value="Transcribed_RNA"/>
</dbReference>
<dbReference type="PANTHER" id="PTHR43821">
    <property type="entry name" value="NAD(P)H NITROREDUCTASE YDJA-RELATED"/>
    <property type="match status" value="1"/>
</dbReference>
<protein>
    <recommendedName>
        <fullName evidence="1">Nitroreductase domain-containing protein</fullName>
    </recommendedName>
</protein>
<evidence type="ECO:0000313" key="2">
    <source>
        <dbReference type="EMBL" id="CAD9319473.1"/>
    </source>
</evidence>
<feature type="domain" description="Nitroreductase" evidence="1">
    <location>
        <begin position="75"/>
        <end position="260"/>
    </location>
</feature>
<dbReference type="GO" id="GO:0016491">
    <property type="term" value="F:oxidoreductase activity"/>
    <property type="evidence" value="ECO:0007669"/>
    <property type="project" value="InterPro"/>
</dbReference>
<reference evidence="2" key="1">
    <citation type="submission" date="2021-01" db="EMBL/GenBank/DDBJ databases">
        <authorList>
            <person name="Corre E."/>
            <person name="Pelletier E."/>
            <person name="Niang G."/>
            <person name="Scheremetjew M."/>
            <person name="Finn R."/>
            <person name="Kale V."/>
            <person name="Holt S."/>
            <person name="Cochrane G."/>
            <person name="Meng A."/>
            <person name="Brown T."/>
            <person name="Cohen L."/>
        </authorList>
    </citation>
    <scope>NUCLEOTIDE SEQUENCE</scope>
    <source>
        <strain evidence="2">Pop2</strain>
    </source>
</reference>
<name>A0A6U3PYU2_9STRA</name>
<sequence>MISRDATIAASTAFLFGGVSWLYQQQLRHIKKKEKSLSNTSDDSISDLPSISIASIEDSSGSDSDSHDLSVLPCIRNRRSIFPSGFLQNPPPLDDAIIQSLLDAAIWGPFHGKCFAGCKHPAKFVVLGKQSMVEMQHMTLEYYDKNWKEVGWGDGKVGGTQEEYDTWRKMTHDEITGRWGPCSHMIAIVMRRQSGPKRLPEWEEAAAVAAATQNMHLQSTKFPQLACYWSSWHAAARDSKEMKEFLGMGEEDKCLGFFIVAQAKRMSKDRRVRDKSLLEVEWRK</sequence>
<dbReference type="EMBL" id="HBGN01008472">
    <property type="protein sequence ID" value="CAD9319473.1"/>
    <property type="molecule type" value="Transcribed_RNA"/>
</dbReference>
<dbReference type="InterPro" id="IPR052530">
    <property type="entry name" value="NAD(P)H_nitroreductase"/>
</dbReference>
<dbReference type="InterPro" id="IPR029479">
    <property type="entry name" value="Nitroreductase"/>
</dbReference>
<proteinExistence type="predicted"/>
<organism evidence="2">
    <name type="scientific">Ditylum brightwellii</name>
    <dbReference type="NCBI Taxonomy" id="49249"/>
    <lineage>
        <taxon>Eukaryota</taxon>
        <taxon>Sar</taxon>
        <taxon>Stramenopiles</taxon>
        <taxon>Ochrophyta</taxon>
        <taxon>Bacillariophyta</taxon>
        <taxon>Mediophyceae</taxon>
        <taxon>Lithodesmiophycidae</taxon>
        <taxon>Lithodesmiales</taxon>
        <taxon>Lithodesmiaceae</taxon>
        <taxon>Ditylum</taxon>
    </lineage>
</organism>
<dbReference type="Gene3D" id="3.40.109.10">
    <property type="entry name" value="NADH Oxidase"/>
    <property type="match status" value="1"/>
</dbReference>
<dbReference type="SUPFAM" id="SSF55469">
    <property type="entry name" value="FMN-dependent nitroreductase-like"/>
    <property type="match status" value="1"/>
</dbReference>
<dbReference type="Pfam" id="PF00881">
    <property type="entry name" value="Nitroreductase"/>
    <property type="match status" value="1"/>
</dbReference>
<accession>A0A6U3PYU2</accession>
<gene>
    <name evidence="2" type="ORF">DBRI1063_LOCUS5431</name>
    <name evidence="3" type="ORF">DBRI1063_LOCUS5432</name>
</gene>
<dbReference type="PANTHER" id="PTHR43821:SF1">
    <property type="entry name" value="NAD(P)H NITROREDUCTASE YDJA-RELATED"/>
    <property type="match status" value="1"/>
</dbReference>
<evidence type="ECO:0000313" key="3">
    <source>
        <dbReference type="EMBL" id="CAD9319474.1"/>
    </source>
</evidence>